<feature type="compositionally biased region" description="Polar residues" evidence="2">
    <location>
        <begin position="304"/>
        <end position="314"/>
    </location>
</feature>
<dbReference type="OrthoDB" id="29306at2759"/>
<sequence>MDAKVDQLSSFLSVDLKVSETGSVILKKSISNSSNHQHYIKLLSNLINTYLVPSLGAQNSIQTTHDVNIWTSEVQAFLQEFDIPLELKSLSPEIKLDLLFWIVEEMKCLRLSSFQFSPDLHPISLPSLFFNKLHETLNKALPISPGNIPIISQKLSPDQWGYLNELKKELNEEYSIRWVMLLARLDSTIQSFTWSNRLDDKKKITVEETYGMLKRDLITRPNVSLGDLLAASQSSLRFEKLSSSKNKASSDSSFAKVKMGRVPDRGGRPRESEAPPPEVPSWQQNNRGRGGYQNRGRGQKSQDNRGQNNLNNKGYHNRGGQGQNSQSYDRSGQVQYNQSYSNRGTQGQYNQGYENRGEQGQYNQSYDNRGGQGQYSQGYDNRVTIISLIKGVVIMVIEGEGEDMGIMEIILGKNVEFKIIVSNINKF</sequence>
<feature type="compositionally biased region" description="Basic and acidic residues" evidence="2">
    <location>
        <begin position="261"/>
        <end position="273"/>
    </location>
</feature>
<dbReference type="InterPro" id="IPR018797">
    <property type="entry name" value="FAM98"/>
</dbReference>
<evidence type="ECO:0000313" key="3">
    <source>
        <dbReference type="EMBL" id="CAF2769901.1"/>
    </source>
</evidence>
<name>A0A7R8CCJ6_LEPSM</name>
<feature type="region of interest" description="Disordered" evidence="2">
    <location>
        <begin position="239"/>
        <end position="375"/>
    </location>
</feature>
<dbReference type="PANTHER" id="PTHR31353:SF1">
    <property type="entry name" value="PROTEIN FAM98B"/>
    <property type="match status" value="1"/>
</dbReference>
<gene>
    <name evidence="3" type="ORF">LSAA_633</name>
</gene>
<organism evidence="3 4">
    <name type="scientific">Lepeophtheirus salmonis</name>
    <name type="common">Salmon louse</name>
    <name type="synonym">Caligus salmonis</name>
    <dbReference type="NCBI Taxonomy" id="72036"/>
    <lineage>
        <taxon>Eukaryota</taxon>
        <taxon>Metazoa</taxon>
        <taxon>Ecdysozoa</taxon>
        <taxon>Arthropoda</taxon>
        <taxon>Crustacea</taxon>
        <taxon>Multicrustacea</taxon>
        <taxon>Hexanauplia</taxon>
        <taxon>Copepoda</taxon>
        <taxon>Siphonostomatoida</taxon>
        <taxon>Caligidae</taxon>
        <taxon>Lepeophtheirus</taxon>
    </lineage>
</organism>
<evidence type="ECO:0000313" key="4">
    <source>
        <dbReference type="Proteomes" id="UP000675881"/>
    </source>
</evidence>
<proteinExistence type="inferred from homology"/>
<feature type="compositionally biased region" description="Low complexity" evidence="2">
    <location>
        <begin position="243"/>
        <end position="256"/>
    </location>
</feature>
<dbReference type="Pfam" id="PF10239">
    <property type="entry name" value="DUF2465"/>
    <property type="match status" value="1"/>
</dbReference>
<comment type="similarity">
    <text evidence="1">Belongs to the FAM98 family.</text>
</comment>
<dbReference type="AlphaFoldDB" id="A0A7R8CCJ6"/>
<dbReference type="EMBL" id="HG994580">
    <property type="protein sequence ID" value="CAF2769901.1"/>
    <property type="molecule type" value="Genomic_DNA"/>
</dbReference>
<feature type="compositionally biased region" description="Polar residues" evidence="2">
    <location>
        <begin position="323"/>
        <end position="367"/>
    </location>
</feature>
<keyword evidence="4" id="KW-1185">Reference proteome</keyword>
<evidence type="ECO:0000256" key="1">
    <source>
        <dbReference type="ARBA" id="ARBA00007218"/>
    </source>
</evidence>
<protein>
    <submittedName>
        <fullName evidence="3">(salmon louse) hypothetical protein</fullName>
    </submittedName>
</protein>
<reference evidence="3" key="1">
    <citation type="submission" date="2021-02" db="EMBL/GenBank/DDBJ databases">
        <authorList>
            <person name="Bekaert M."/>
        </authorList>
    </citation>
    <scope>NUCLEOTIDE SEQUENCE</scope>
    <source>
        <strain evidence="3">IoA-00</strain>
    </source>
</reference>
<dbReference type="GO" id="GO:0072669">
    <property type="term" value="C:tRNA-splicing ligase complex"/>
    <property type="evidence" value="ECO:0007669"/>
    <property type="project" value="TreeGrafter"/>
</dbReference>
<evidence type="ECO:0000256" key="2">
    <source>
        <dbReference type="SAM" id="MobiDB-lite"/>
    </source>
</evidence>
<dbReference type="Proteomes" id="UP000675881">
    <property type="component" value="Chromosome 1"/>
</dbReference>
<dbReference type="PANTHER" id="PTHR31353">
    <property type="entry name" value="FAM98"/>
    <property type="match status" value="1"/>
</dbReference>
<accession>A0A7R8CCJ6</accession>